<organism evidence="2 3">
    <name type="scientific">Aestuariibaculum marinum</name>
    <dbReference type="NCBI Taxonomy" id="2683592"/>
    <lineage>
        <taxon>Bacteria</taxon>
        <taxon>Pseudomonadati</taxon>
        <taxon>Bacteroidota</taxon>
        <taxon>Flavobacteriia</taxon>
        <taxon>Flavobacteriales</taxon>
        <taxon>Flavobacteriaceae</taxon>
    </lineage>
</organism>
<comment type="caution">
    <text evidence="2">The sequence shown here is derived from an EMBL/GenBank/DDBJ whole genome shotgun (WGS) entry which is preliminary data.</text>
</comment>
<keyword evidence="1" id="KW-0732">Signal</keyword>
<evidence type="ECO:0008006" key="4">
    <source>
        <dbReference type="Google" id="ProtNLM"/>
    </source>
</evidence>
<accession>A0A8J6PQP2</accession>
<dbReference type="SUPFAM" id="SSF56935">
    <property type="entry name" value="Porins"/>
    <property type="match status" value="1"/>
</dbReference>
<dbReference type="RefSeq" id="WP_188222526.1">
    <property type="nucleotide sequence ID" value="NZ_JACVXD010000002.1"/>
</dbReference>
<protein>
    <recommendedName>
        <fullName evidence="4">Outer membrane protein beta-barrel domain-containing protein</fullName>
    </recommendedName>
</protein>
<name>A0A8J6PQP2_9FLAO</name>
<feature type="chain" id="PRO_5035220914" description="Outer membrane protein beta-barrel domain-containing protein" evidence="1">
    <location>
        <begin position="25"/>
        <end position="224"/>
    </location>
</feature>
<keyword evidence="3" id="KW-1185">Reference proteome</keyword>
<evidence type="ECO:0000256" key="1">
    <source>
        <dbReference type="SAM" id="SignalP"/>
    </source>
</evidence>
<evidence type="ECO:0000313" key="2">
    <source>
        <dbReference type="EMBL" id="MBD0823204.1"/>
    </source>
</evidence>
<reference evidence="2 3" key="1">
    <citation type="journal article" date="2018" name="J. Microbiol.">
        <title>Aestuariibaculum marinum sp. nov., a marine bacterium isolated from seawater in South Korea.</title>
        <authorList>
            <person name="Choi J."/>
            <person name="Lee D."/>
            <person name="Jang J.H."/>
            <person name="Cha S."/>
            <person name="Seo T."/>
        </authorList>
    </citation>
    <scope>NUCLEOTIDE SEQUENCE [LARGE SCALE GENOMIC DNA]</scope>
    <source>
        <strain evidence="2 3">IP7</strain>
    </source>
</reference>
<dbReference type="AlphaFoldDB" id="A0A8J6PQP2"/>
<dbReference type="Proteomes" id="UP000621516">
    <property type="component" value="Unassembled WGS sequence"/>
</dbReference>
<evidence type="ECO:0000313" key="3">
    <source>
        <dbReference type="Proteomes" id="UP000621516"/>
    </source>
</evidence>
<dbReference type="EMBL" id="JACVXD010000002">
    <property type="protein sequence ID" value="MBD0823204.1"/>
    <property type="molecule type" value="Genomic_DNA"/>
</dbReference>
<gene>
    <name evidence="2" type="ORF">ICJ85_04145</name>
</gene>
<proteinExistence type="predicted"/>
<feature type="signal peptide" evidence="1">
    <location>
        <begin position="1"/>
        <end position="24"/>
    </location>
</feature>
<sequence length="224" mass="25680">MNLNSRIKFYFFFLFIVFTNVCLSQNSDITKEQDSVINKQSLGYYAYEFSLPITTGDKFAGQGLTGKAGFNMKLHAFVYKGLFVSGTFGANYFKVKNREVVGNYDKTTSTHQYLSLGYEISPWNKLRMGLSASVLGASYFKNKSGYDYDEAIQRDSGRIRSYDFYVNYMLTNELALFLNYAYRNDKMNIKVPTEIQEQFSNANFHNIGFGIRVCFGKKDIISAM</sequence>